<dbReference type="InterPro" id="IPR018838">
    <property type="entry name" value="ZGRF1-like_N"/>
</dbReference>
<evidence type="ECO:0000313" key="3">
    <source>
        <dbReference type="EMBL" id="OCT50744.1"/>
    </source>
</evidence>
<keyword evidence="4" id="KW-1185">Reference proteome</keyword>
<feature type="compositionally biased region" description="Polar residues" evidence="1">
    <location>
        <begin position="303"/>
        <end position="316"/>
    </location>
</feature>
<evidence type="ECO:0000259" key="2">
    <source>
        <dbReference type="Pfam" id="PF10382"/>
    </source>
</evidence>
<organism evidence="3 4">
    <name type="scientific">Cladophialophora carrionii</name>
    <dbReference type="NCBI Taxonomy" id="86049"/>
    <lineage>
        <taxon>Eukaryota</taxon>
        <taxon>Fungi</taxon>
        <taxon>Dikarya</taxon>
        <taxon>Ascomycota</taxon>
        <taxon>Pezizomycotina</taxon>
        <taxon>Eurotiomycetes</taxon>
        <taxon>Chaetothyriomycetidae</taxon>
        <taxon>Chaetothyriales</taxon>
        <taxon>Herpotrichiellaceae</taxon>
        <taxon>Cladophialophora</taxon>
    </lineage>
</organism>
<feature type="region of interest" description="Disordered" evidence="1">
    <location>
        <begin position="92"/>
        <end position="581"/>
    </location>
</feature>
<feature type="compositionally biased region" description="Acidic residues" evidence="1">
    <location>
        <begin position="218"/>
        <end position="229"/>
    </location>
</feature>
<feature type="compositionally biased region" description="Basic and acidic residues" evidence="1">
    <location>
        <begin position="545"/>
        <end position="571"/>
    </location>
</feature>
<dbReference type="AlphaFoldDB" id="A0A1C1CQE7"/>
<feature type="compositionally biased region" description="Basic residues" evidence="1">
    <location>
        <begin position="235"/>
        <end position="246"/>
    </location>
</feature>
<feature type="compositionally biased region" description="Polar residues" evidence="1">
    <location>
        <begin position="388"/>
        <end position="403"/>
    </location>
</feature>
<dbReference type="VEuPathDB" id="FungiDB:G647_05276"/>
<dbReference type="EMBL" id="LGRB01000010">
    <property type="protein sequence ID" value="OCT50744.1"/>
    <property type="molecule type" value="Genomic_DNA"/>
</dbReference>
<dbReference type="Proteomes" id="UP000094526">
    <property type="component" value="Unassembled WGS sequence"/>
</dbReference>
<name>A0A1C1CQE7_9EURO</name>
<dbReference type="VEuPathDB" id="FungiDB:CLCR_06710"/>
<feature type="compositionally biased region" description="Polar residues" evidence="1">
    <location>
        <begin position="258"/>
        <end position="271"/>
    </location>
</feature>
<feature type="region of interest" description="Disordered" evidence="1">
    <location>
        <begin position="635"/>
        <end position="679"/>
    </location>
</feature>
<gene>
    <name evidence="3" type="ORF">CLCR_06710</name>
</gene>
<comment type="caution">
    <text evidence="3">The sequence shown here is derived from an EMBL/GenBank/DDBJ whole genome shotgun (WGS) entry which is preliminary data.</text>
</comment>
<dbReference type="OrthoDB" id="6513042at2759"/>
<feature type="domain" description="5'-3' DNA helicase ZGRF1-like N-terminal" evidence="2">
    <location>
        <begin position="14"/>
        <end position="94"/>
    </location>
</feature>
<evidence type="ECO:0000313" key="4">
    <source>
        <dbReference type="Proteomes" id="UP000094526"/>
    </source>
</evidence>
<dbReference type="GO" id="GO:0006302">
    <property type="term" value="P:double-strand break repair"/>
    <property type="evidence" value="ECO:0007669"/>
    <property type="project" value="TreeGrafter"/>
</dbReference>
<sequence>MAALTPGSQSTAPVHEFRCLYTRDLHKKSKKWHDGSVRFHTFNRRVMAYDDSGTFIDDVHYRQEEEFAEGVEIRLDRGVLVEVGERLGQTQTDLAPILDRQRAEKAQSPRRQPLSRANRLQATASSQRPKSLSEVLGPSQGRLGRARILYQSPYEQRYTSARREQPEPSPKRQRLSSDKEDRFDGGHPSIRPARPGLPQPKQPSKPIPHPSRPKEPPIEFEEVLDLSADDEPKRHPPMRVRLTAKSKKTDKEAPEKPTLTSGFSCPRSTSLVRPVGFAEQAGKDKGSGKKPKHSSNSNKPSTRTHPITSRSSSTKTARLLLGRPKPRQKLTCVLPFSSGPSIGEPVARPPLPSPCRKTVSTSLSPTAKALPLDTDGQTVADEPILTIESPSCRSSIREPQSSPHHGISSPLFMPEDNVDPTSPPPSQVFTQEEFPFSNIERSETFDDLGNVGISLRSIHARGPQSSPQNGAETEGGDGPAEQTGSDTRLEPEPQDGAESPSAAKAEDHVQSQSLQNPEEAEIGQDVDETGSRSRSEIVDTVECGEQEKAAEPEPETRSAPKKLVIEERQTEAGKGVGNHEQVETRRIPQLCINNVPQPFTSRAGDRLVVQNQPSPSSGHAAGFQGRSFRRVLSENDALDEEDRTPVPRPDVSNPRHPLGLLENLTTRRSSVKSRSPSKVQRCASDTLACDTAEQYVSRPPAEGSKGPTGPWTVEEAFLLFDWWPAELEKPGYWIDTTVEPVSRALREPHSNWGGITTARQFLRDDVHAL</sequence>
<accession>A0A1C1CQE7</accession>
<dbReference type="Pfam" id="PF10382">
    <property type="entry name" value="ZGRF1-like_N"/>
    <property type="match status" value="1"/>
</dbReference>
<dbReference type="InterPro" id="IPR052800">
    <property type="entry name" value="DNA_Repair_Helicase_ZGRF1"/>
</dbReference>
<dbReference type="GO" id="GO:0005634">
    <property type="term" value="C:nucleus"/>
    <property type="evidence" value="ECO:0007669"/>
    <property type="project" value="TreeGrafter"/>
</dbReference>
<feature type="compositionally biased region" description="Acidic residues" evidence="1">
    <location>
        <begin position="518"/>
        <end position="528"/>
    </location>
</feature>
<feature type="compositionally biased region" description="Basic and acidic residues" evidence="1">
    <location>
        <begin position="161"/>
        <end position="185"/>
    </location>
</feature>
<evidence type="ECO:0000256" key="1">
    <source>
        <dbReference type="SAM" id="MobiDB-lite"/>
    </source>
</evidence>
<proteinExistence type="predicted"/>
<dbReference type="PANTHER" id="PTHR28535">
    <property type="entry name" value="ZINC FINGER GRF-TYPE CONTAINING 1"/>
    <property type="match status" value="1"/>
</dbReference>
<protein>
    <recommendedName>
        <fullName evidence="2">5'-3' DNA helicase ZGRF1-like N-terminal domain-containing protein</fullName>
    </recommendedName>
</protein>
<dbReference type="GO" id="GO:0035861">
    <property type="term" value="C:site of double-strand break"/>
    <property type="evidence" value="ECO:0007669"/>
    <property type="project" value="TreeGrafter"/>
</dbReference>
<reference evidence="4" key="1">
    <citation type="submission" date="2015-07" db="EMBL/GenBank/DDBJ databases">
        <authorList>
            <person name="Teixeira M.M."/>
            <person name="Souza R.C."/>
            <person name="Almeida L.G."/>
            <person name="Vicente V.A."/>
            <person name="de Hoog S."/>
            <person name="Bocca A.L."/>
            <person name="de Almeida S.R."/>
            <person name="Vasconcelos A.T."/>
            <person name="Felipe M.S."/>
        </authorList>
    </citation>
    <scope>NUCLEOTIDE SEQUENCE [LARGE SCALE GENOMIC DNA]</scope>
    <source>
        <strain evidence="4">KSF</strain>
    </source>
</reference>
<feature type="compositionally biased region" description="Pro residues" evidence="1">
    <location>
        <begin position="195"/>
        <end position="210"/>
    </location>
</feature>
<dbReference type="PANTHER" id="PTHR28535:SF1">
    <property type="entry name" value="PROTEIN ZGRF1"/>
    <property type="match status" value="1"/>
</dbReference>
<feature type="compositionally biased region" description="Polar residues" evidence="1">
    <location>
        <begin position="118"/>
        <end position="130"/>
    </location>
</feature>
<dbReference type="STRING" id="86049.A0A1C1CQE7"/>